<evidence type="ECO:0000313" key="7">
    <source>
        <dbReference type="Proteomes" id="UP000244855"/>
    </source>
</evidence>
<dbReference type="GO" id="GO:1990904">
    <property type="term" value="C:ribonucleoprotein complex"/>
    <property type="evidence" value="ECO:0007669"/>
    <property type="project" value="UniProtKB-KW"/>
</dbReference>
<evidence type="ECO:0000256" key="2">
    <source>
        <dbReference type="ARBA" id="ARBA00022980"/>
    </source>
</evidence>
<organism evidence="6 7">
    <name type="scientific">Periconia macrospinosa</name>
    <dbReference type="NCBI Taxonomy" id="97972"/>
    <lineage>
        <taxon>Eukaryota</taxon>
        <taxon>Fungi</taxon>
        <taxon>Dikarya</taxon>
        <taxon>Ascomycota</taxon>
        <taxon>Pezizomycotina</taxon>
        <taxon>Dothideomycetes</taxon>
        <taxon>Pleosporomycetidae</taxon>
        <taxon>Pleosporales</taxon>
        <taxon>Massarineae</taxon>
        <taxon>Periconiaceae</taxon>
        <taxon>Periconia</taxon>
    </lineage>
</organism>
<dbReference type="Gene3D" id="3.40.1370.10">
    <property type="match status" value="1"/>
</dbReference>
<comment type="similarity">
    <text evidence="1">Belongs to the universal ribosomal protein uL4 family.</text>
</comment>
<evidence type="ECO:0000313" key="6">
    <source>
        <dbReference type="EMBL" id="PVI04725.1"/>
    </source>
</evidence>
<dbReference type="STRING" id="97972.A0A2V1E5W8"/>
<evidence type="ECO:0000256" key="4">
    <source>
        <dbReference type="ARBA" id="ARBA00040565"/>
    </source>
</evidence>
<dbReference type="InterPro" id="IPR002136">
    <property type="entry name" value="Ribosomal_uL4"/>
</dbReference>
<dbReference type="SUPFAM" id="SSF52166">
    <property type="entry name" value="Ribosomal protein L4"/>
    <property type="match status" value="1"/>
</dbReference>
<gene>
    <name evidence="6" type="ORF">DM02DRAFT_690901</name>
</gene>
<accession>A0A2V1E5W8</accession>
<feature type="compositionally biased region" description="Acidic residues" evidence="5">
    <location>
        <begin position="518"/>
        <end position="529"/>
    </location>
</feature>
<dbReference type="NCBIfam" id="TIGR03953">
    <property type="entry name" value="rplD_bact"/>
    <property type="match status" value="1"/>
</dbReference>
<keyword evidence="2 6" id="KW-0689">Ribosomal protein</keyword>
<evidence type="ECO:0000256" key="1">
    <source>
        <dbReference type="ARBA" id="ARBA00010528"/>
    </source>
</evidence>
<dbReference type="GO" id="GO:0003735">
    <property type="term" value="F:structural constituent of ribosome"/>
    <property type="evidence" value="ECO:0007669"/>
    <property type="project" value="InterPro"/>
</dbReference>
<dbReference type="PANTHER" id="PTHR10746">
    <property type="entry name" value="50S RIBOSOMAL PROTEIN L4"/>
    <property type="match status" value="1"/>
</dbReference>
<protein>
    <recommendedName>
        <fullName evidence="4">Large ribosomal subunit protein uL4m</fullName>
    </recommendedName>
</protein>
<dbReference type="EMBL" id="KZ805319">
    <property type="protein sequence ID" value="PVI04725.1"/>
    <property type="molecule type" value="Genomic_DNA"/>
</dbReference>
<dbReference type="Pfam" id="PF00573">
    <property type="entry name" value="Ribosomal_L4"/>
    <property type="match status" value="1"/>
</dbReference>
<dbReference type="InterPro" id="IPR023574">
    <property type="entry name" value="Ribosomal_uL4_dom_sf"/>
</dbReference>
<dbReference type="Proteomes" id="UP000244855">
    <property type="component" value="Unassembled WGS sequence"/>
</dbReference>
<name>A0A2V1E5W8_9PLEO</name>
<feature type="region of interest" description="Disordered" evidence="5">
    <location>
        <begin position="518"/>
        <end position="546"/>
    </location>
</feature>
<dbReference type="GO" id="GO:0005840">
    <property type="term" value="C:ribosome"/>
    <property type="evidence" value="ECO:0007669"/>
    <property type="project" value="UniProtKB-KW"/>
</dbReference>
<proteinExistence type="inferred from homology"/>
<dbReference type="PANTHER" id="PTHR10746:SF6">
    <property type="entry name" value="LARGE RIBOSOMAL SUBUNIT PROTEIN UL4M"/>
    <property type="match status" value="1"/>
</dbReference>
<dbReference type="OrthoDB" id="275876at2759"/>
<evidence type="ECO:0000256" key="3">
    <source>
        <dbReference type="ARBA" id="ARBA00023274"/>
    </source>
</evidence>
<keyword evidence="3" id="KW-0687">Ribonucleoprotein</keyword>
<dbReference type="AlphaFoldDB" id="A0A2V1E5W8"/>
<sequence length="546" mass="61088">MASSRIAHPMRGLTYQLSKLAVRQNAVPKSLSTSFARPITTSTSSQAAVSSITTSVHDTPPQAITTSAVKPLADQTVLATIHQFPSLEPLRIQRYPANHLYLPTRKDILHRAVVFEGDSHRLGTAATKTRWEVHGSHRKLAPQKGTGRARVGDKQSPIRRGGGVAHGPQPRDFSTDLPRKIYDLAWRTALSYRFRKGELIIVDNAIEIETPSAPYLEHIFKLHERERGKGRSLLITGENRPILEQALDKMGRRRQALTWEEVDVKDLLELSRIIIERSALYNILRHHQSDLTHSKSPPFIKPAVKTDLLQIPGWKQFRKLMQTDPSERDAIRPDIYESVAHARLQEASQLPDGPAKARLQVSVFDLAAEAKDLRRAQLPKAGPLEAEYNDLEAELASMQDPTRQKKGLVALCETLVRWRDVVYQSAVLQAEAAENRRDACAHRGELERANAYQDEASDLRTDVAAVEIELFEAHAQLAEARVDVCLLNGDSAGAAEQREYAQEMQDQVARLQLEAEGLTEEGEEGEVLSEEAVVPEQNVEKEKPRN</sequence>
<reference evidence="6 7" key="1">
    <citation type="journal article" date="2018" name="Sci. Rep.">
        <title>Comparative genomics provides insights into the lifestyle and reveals functional heterogeneity of dark septate endophytic fungi.</title>
        <authorList>
            <person name="Knapp D.G."/>
            <person name="Nemeth J.B."/>
            <person name="Barry K."/>
            <person name="Hainaut M."/>
            <person name="Henrissat B."/>
            <person name="Johnson J."/>
            <person name="Kuo A."/>
            <person name="Lim J.H.P."/>
            <person name="Lipzen A."/>
            <person name="Nolan M."/>
            <person name="Ohm R.A."/>
            <person name="Tamas L."/>
            <person name="Grigoriev I.V."/>
            <person name="Spatafora J.W."/>
            <person name="Nagy L.G."/>
            <person name="Kovacs G.M."/>
        </authorList>
    </citation>
    <scope>NUCLEOTIDE SEQUENCE [LARGE SCALE GENOMIC DNA]</scope>
    <source>
        <strain evidence="6 7">DSE2036</strain>
    </source>
</reference>
<feature type="region of interest" description="Disordered" evidence="5">
    <location>
        <begin position="135"/>
        <end position="172"/>
    </location>
</feature>
<dbReference type="InterPro" id="IPR013005">
    <property type="entry name" value="Ribosomal_uL4-like"/>
</dbReference>
<evidence type="ECO:0000256" key="5">
    <source>
        <dbReference type="SAM" id="MobiDB-lite"/>
    </source>
</evidence>
<keyword evidence="7" id="KW-1185">Reference proteome</keyword>
<dbReference type="FunFam" id="3.40.1370.10:FF:000016">
    <property type="entry name" value="60S ribosomal protein L4, mitochondrial"/>
    <property type="match status" value="1"/>
</dbReference>
<dbReference type="GO" id="GO:0006412">
    <property type="term" value="P:translation"/>
    <property type="evidence" value="ECO:0007669"/>
    <property type="project" value="InterPro"/>
</dbReference>